<dbReference type="AlphaFoldDB" id="A0A1D1VT10"/>
<proteinExistence type="inferred from homology"/>
<sequence>MPLFSKIPVANPDGYLFSWQTDRFWKKTRSISALNTTLGNPQCRGVDLNRNFAFGWGKSEESDYESSDVCHRSFGGGKPFSERESTALAKFMFNNRKQIKIYITLQNYGQAVLTPYAAKPVLSKDHRSHVLAGSIAARAMHKVHGEGYELGTFAEALYLAGGTSIDWAYEVAKIKYSFQFQLRDRGSWGFLLPRSRIIPAAAEFYAGVTEMAHFVHLSEMDYENIDKVW</sequence>
<dbReference type="SMART" id="SM00631">
    <property type="entry name" value="Zn_pept"/>
    <property type="match status" value="1"/>
</dbReference>
<comment type="caution">
    <text evidence="10">Lacks conserved residue(s) required for the propagation of feature annotation.</text>
</comment>
<evidence type="ECO:0000256" key="2">
    <source>
        <dbReference type="ARBA" id="ARBA00005988"/>
    </source>
</evidence>
<dbReference type="Gene3D" id="3.40.630.10">
    <property type="entry name" value="Zn peptidases"/>
    <property type="match status" value="1"/>
</dbReference>
<gene>
    <name evidence="12" type="primary">RvY_12699</name>
    <name evidence="12" type="synonym">RvY_12699.3</name>
    <name evidence="12" type="ORF">RvY_12699-3</name>
</gene>
<comment type="cofactor">
    <cofactor evidence="1">
        <name>Zn(2+)</name>
        <dbReference type="ChEBI" id="CHEBI:29105"/>
    </cofactor>
</comment>
<feature type="domain" description="Peptidase M14" evidence="11">
    <location>
        <begin position="1"/>
        <end position="215"/>
    </location>
</feature>
<accession>A0A1D1VT10</accession>
<dbReference type="FunFam" id="3.40.630.10:FF:000084">
    <property type="entry name" value="Carboxypeptidase B2"/>
    <property type="match status" value="1"/>
</dbReference>
<dbReference type="STRING" id="947166.A0A1D1VT10"/>
<dbReference type="Pfam" id="PF00246">
    <property type="entry name" value="Peptidase_M14"/>
    <property type="match status" value="1"/>
</dbReference>
<evidence type="ECO:0000256" key="1">
    <source>
        <dbReference type="ARBA" id="ARBA00001947"/>
    </source>
</evidence>
<evidence type="ECO:0000313" key="13">
    <source>
        <dbReference type="Proteomes" id="UP000186922"/>
    </source>
</evidence>
<dbReference type="PANTHER" id="PTHR11705:SF91">
    <property type="entry name" value="FI01817P-RELATED"/>
    <property type="match status" value="1"/>
</dbReference>
<dbReference type="EMBL" id="BDGG01000008">
    <property type="protein sequence ID" value="GAV02094.1"/>
    <property type="molecule type" value="Genomic_DNA"/>
</dbReference>
<dbReference type="GO" id="GO:0004181">
    <property type="term" value="F:metallocarboxypeptidase activity"/>
    <property type="evidence" value="ECO:0007669"/>
    <property type="project" value="InterPro"/>
</dbReference>
<keyword evidence="8" id="KW-0862">Zinc</keyword>
<keyword evidence="4" id="KW-0645">Protease</keyword>
<evidence type="ECO:0000313" key="12">
    <source>
        <dbReference type="EMBL" id="GAV02094.1"/>
    </source>
</evidence>
<dbReference type="InterPro" id="IPR000834">
    <property type="entry name" value="Peptidase_M14"/>
</dbReference>
<keyword evidence="6" id="KW-0732">Signal</keyword>
<evidence type="ECO:0000256" key="5">
    <source>
        <dbReference type="ARBA" id="ARBA00022723"/>
    </source>
</evidence>
<evidence type="ECO:0000256" key="6">
    <source>
        <dbReference type="ARBA" id="ARBA00022729"/>
    </source>
</evidence>
<comment type="caution">
    <text evidence="12">The sequence shown here is derived from an EMBL/GenBank/DDBJ whole genome shotgun (WGS) entry which is preliminary data.</text>
</comment>
<comment type="similarity">
    <text evidence="2 10">Belongs to the peptidase M14 family.</text>
</comment>
<organism evidence="12 13">
    <name type="scientific">Ramazzottius varieornatus</name>
    <name type="common">Water bear</name>
    <name type="synonym">Tardigrade</name>
    <dbReference type="NCBI Taxonomy" id="947166"/>
    <lineage>
        <taxon>Eukaryota</taxon>
        <taxon>Metazoa</taxon>
        <taxon>Ecdysozoa</taxon>
        <taxon>Tardigrada</taxon>
        <taxon>Eutardigrada</taxon>
        <taxon>Parachela</taxon>
        <taxon>Hypsibioidea</taxon>
        <taxon>Ramazzottiidae</taxon>
        <taxon>Ramazzottius</taxon>
    </lineage>
</organism>
<dbReference type="OrthoDB" id="3626597at2759"/>
<keyword evidence="13" id="KW-1185">Reference proteome</keyword>
<evidence type="ECO:0000256" key="3">
    <source>
        <dbReference type="ARBA" id="ARBA00022645"/>
    </source>
</evidence>
<keyword evidence="3" id="KW-0121">Carboxypeptidase</keyword>
<evidence type="ECO:0000256" key="10">
    <source>
        <dbReference type="PROSITE-ProRule" id="PRU01379"/>
    </source>
</evidence>
<evidence type="ECO:0000256" key="8">
    <source>
        <dbReference type="ARBA" id="ARBA00022833"/>
    </source>
</evidence>
<dbReference type="GO" id="GO:0008270">
    <property type="term" value="F:zinc ion binding"/>
    <property type="evidence" value="ECO:0007669"/>
    <property type="project" value="InterPro"/>
</dbReference>
<reference evidence="12 13" key="1">
    <citation type="journal article" date="2016" name="Nat. Commun.">
        <title>Extremotolerant tardigrade genome and improved radiotolerance of human cultured cells by tardigrade-unique protein.</title>
        <authorList>
            <person name="Hashimoto T."/>
            <person name="Horikawa D.D."/>
            <person name="Saito Y."/>
            <person name="Kuwahara H."/>
            <person name="Kozuka-Hata H."/>
            <person name="Shin-I T."/>
            <person name="Minakuchi Y."/>
            <person name="Ohishi K."/>
            <person name="Motoyama A."/>
            <person name="Aizu T."/>
            <person name="Enomoto A."/>
            <person name="Kondo K."/>
            <person name="Tanaka S."/>
            <person name="Hara Y."/>
            <person name="Koshikawa S."/>
            <person name="Sagara H."/>
            <person name="Miura T."/>
            <person name="Yokobori S."/>
            <person name="Miyagawa K."/>
            <person name="Suzuki Y."/>
            <person name="Kubo T."/>
            <person name="Oyama M."/>
            <person name="Kohara Y."/>
            <person name="Fujiyama A."/>
            <person name="Arakawa K."/>
            <person name="Katayama T."/>
            <person name="Toyoda A."/>
            <person name="Kunieda T."/>
        </authorList>
    </citation>
    <scope>NUCLEOTIDE SEQUENCE [LARGE SCALE GENOMIC DNA]</scope>
    <source>
        <strain evidence="12 13">YOKOZUNA-1</strain>
    </source>
</reference>
<evidence type="ECO:0000256" key="7">
    <source>
        <dbReference type="ARBA" id="ARBA00022801"/>
    </source>
</evidence>
<evidence type="ECO:0000256" key="9">
    <source>
        <dbReference type="ARBA" id="ARBA00023049"/>
    </source>
</evidence>
<dbReference type="Proteomes" id="UP000186922">
    <property type="component" value="Unassembled WGS sequence"/>
</dbReference>
<dbReference type="GO" id="GO:0006508">
    <property type="term" value="P:proteolysis"/>
    <property type="evidence" value="ECO:0007669"/>
    <property type="project" value="UniProtKB-KW"/>
</dbReference>
<evidence type="ECO:0000256" key="4">
    <source>
        <dbReference type="ARBA" id="ARBA00022670"/>
    </source>
</evidence>
<evidence type="ECO:0000259" key="11">
    <source>
        <dbReference type="PROSITE" id="PS52035"/>
    </source>
</evidence>
<keyword evidence="9" id="KW-0482">Metalloprotease</keyword>
<dbReference type="SUPFAM" id="SSF53187">
    <property type="entry name" value="Zn-dependent exopeptidases"/>
    <property type="match status" value="1"/>
</dbReference>
<protein>
    <recommendedName>
        <fullName evidence="11">Peptidase M14 domain-containing protein</fullName>
    </recommendedName>
</protein>
<keyword evidence="7" id="KW-0378">Hydrolase</keyword>
<dbReference type="PROSITE" id="PS52035">
    <property type="entry name" value="PEPTIDASE_M14"/>
    <property type="match status" value="1"/>
</dbReference>
<keyword evidence="5" id="KW-0479">Metal-binding</keyword>
<dbReference type="PANTHER" id="PTHR11705">
    <property type="entry name" value="PROTEASE FAMILY M14 CARBOXYPEPTIDASE A,B"/>
    <property type="match status" value="1"/>
</dbReference>
<dbReference type="GO" id="GO:0005615">
    <property type="term" value="C:extracellular space"/>
    <property type="evidence" value="ECO:0007669"/>
    <property type="project" value="TreeGrafter"/>
</dbReference>
<name>A0A1D1VT10_RAMVA</name>